<dbReference type="Proteomes" id="UP000241208">
    <property type="component" value="Unassembled WGS sequence"/>
</dbReference>
<dbReference type="Pfam" id="PF04914">
    <property type="entry name" value="DltD"/>
    <property type="match status" value="1"/>
</dbReference>
<protein>
    <submittedName>
        <fullName evidence="1">D-alanyl-lipoteichoic acid biosynthesis protein DltD</fullName>
    </submittedName>
</protein>
<dbReference type="EMBL" id="PYZR01000012">
    <property type="protein sequence ID" value="PTF67215.1"/>
    <property type="molecule type" value="Genomic_DNA"/>
</dbReference>
<reference evidence="1 2" key="1">
    <citation type="journal article" date="2016" name="Front. Microbiol.">
        <title>Comprehensive Phylogenetic Analysis of Bovine Non-aureus Staphylococci Species Based on Whole-Genome Sequencing.</title>
        <authorList>
            <person name="Naushad S."/>
            <person name="Barkema H.W."/>
            <person name="Luby C."/>
            <person name="Condas L.A."/>
            <person name="Nobrega D.B."/>
            <person name="Carson D.A."/>
            <person name="De Buck J."/>
        </authorList>
    </citation>
    <scope>NUCLEOTIDE SEQUENCE [LARGE SCALE GENOMIC DNA]</scope>
    <source>
        <strain evidence="1 2">SNUC 3829</strain>
    </source>
</reference>
<organism evidence="1 2">
    <name type="scientific">Staphylococcus cohnii</name>
    <dbReference type="NCBI Taxonomy" id="29382"/>
    <lineage>
        <taxon>Bacteria</taxon>
        <taxon>Bacillati</taxon>
        <taxon>Bacillota</taxon>
        <taxon>Bacilli</taxon>
        <taxon>Bacillales</taxon>
        <taxon>Staphylococcaceae</taxon>
        <taxon>Staphylococcus</taxon>
        <taxon>Staphylococcus cohnii species complex</taxon>
    </lineage>
</organism>
<dbReference type="PANTHER" id="PTHR40039:SF1">
    <property type="entry name" value="PROTEIN DLTD"/>
    <property type="match status" value="1"/>
</dbReference>
<name>A0A2T4LV27_9STAP</name>
<dbReference type="RefSeq" id="WP_107386375.1">
    <property type="nucleotide sequence ID" value="NZ_JABXXI010000009.1"/>
</dbReference>
<dbReference type="NCBIfam" id="TIGR04092">
    <property type="entry name" value="LTA_DltD"/>
    <property type="match status" value="1"/>
</dbReference>
<gene>
    <name evidence="1" type="primary">dltD</name>
    <name evidence="1" type="ORF">BUY34_02005</name>
</gene>
<evidence type="ECO:0000313" key="1">
    <source>
        <dbReference type="EMBL" id="PTF67215.1"/>
    </source>
</evidence>
<sequence>MKLKHFIPIIISLCLFGIFLILPSSWFSGLITPKTIENQRTSLSDQVLKGTLIQDKMFKSNHFYPIYGSSELGKDDPFNPSMLLRNKNTYAKQPFLIGTGGSTDLINAVELASQYDHLKGKKMALIISPQWFTDHGLTNKNFDARISKAQLNRLFNQNYLSPELKQRYAKRLLRFKNVENRKYLEKVAKGKTNNKDQYLSPFKMNQFEKIEAIKSNFPLSNTELEDIKPVTAQDESWKMLLNKSEQYGAKHSKSNMFKIRDEYWQLIKKHKRKVNRDYEFNSNSPEFKDLELLVDTMREAGADIEYISLPSNGKWYDHIGVNKEKRQKVYNKIRETVVNRGGKIYDMTDKDYEPYVISDAVHIGWKGWVYISEHIAQHMRK</sequence>
<comment type="caution">
    <text evidence="1">The sequence shown here is derived from an EMBL/GenBank/DDBJ whole genome shotgun (WGS) entry which is preliminary data.</text>
</comment>
<dbReference type="SUPFAM" id="SSF52266">
    <property type="entry name" value="SGNH hydrolase"/>
    <property type="match status" value="1"/>
</dbReference>
<dbReference type="InterPro" id="IPR006998">
    <property type="entry name" value="DltD"/>
</dbReference>
<evidence type="ECO:0000313" key="2">
    <source>
        <dbReference type="Proteomes" id="UP000241208"/>
    </source>
</evidence>
<proteinExistence type="predicted"/>
<dbReference type="PIRSF" id="PIRSF021438">
    <property type="entry name" value="DltD"/>
    <property type="match status" value="1"/>
</dbReference>
<accession>A0A2T4LV27</accession>
<dbReference type="AlphaFoldDB" id="A0A2T4LV27"/>
<dbReference type="InterPro" id="IPR023896">
    <property type="entry name" value="LTA_DltD"/>
</dbReference>
<dbReference type="PANTHER" id="PTHR40039">
    <property type="entry name" value="PROTEIN DLTD"/>
    <property type="match status" value="1"/>
</dbReference>